<reference evidence="13" key="1">
    <citation type="submission" date="2011-10" db="EMBL/GenBank/DDBJ databases">
        <title>The complete genome of chromosome of Thermovirga lienii DSM 17291.</title>
        <authorList>
            <consortium name="US DOE Joint Genome Institute (JGI-PGF)"/>
            <person name="Lucas S."/>
            <person name="Copeland A."/>
            <person name="Lapidus A."/>
            <person name="Glavina del Rio T."/>
            <person name="Dalin E."/>
            <person name="Tice H."/>
            <person name="Bruce D."/>
            <person name="Goodwin L."/>
            <person name="Pitluck S."/>
            <person name="Peters L."/>
            <person name="Mikhailova N."/>
            <person name="Saunders E."/>
            <person name="Kyrpides N."/>
            <person name="Mavromatis K."/>
            <person name="Ivanova N."/>
            <person name="Last F.I."/>
            <person name="Brettin T."/>
            <person name="Detter J.C."/>
            <person name="Han C."/>
            <person name="Larimer F."/>
            <person name="Land M."/>
            <person name="Hauser L."/>
            <person name="Markowitz V."/>
            <person name="Cheng J.-F."/>
            <person name="Hugenholtz P."/>
            <person name="Woyke T."/>
            <person name="Wu D."/>
            <person name="Spring S."/>
            <person name="Schroeder M."/>
            <person name="Brambilla E.-M."/>
            <person name="Klenk H.-P."/>
            <person name="Eisen J.A."/>
        </authorList>
    </citation>
    <scope>NUCLEOTIDE SEQUENCE [LARGE SCALE GENOMIC DNA]</scope>
    <source>
        <strain evidence="13">ATCC BAA-1197 / DSM 17291 / Cas60314</strain>
    </source>
</reference>
<keyword evidence="10" id="KW-1006">Bacterial flagellum protein export</keyword>
<dbReference type="GO" id="GO:0044781">
    <property type="term" value="P:bacterial-type flagellum organization"/>
    <property type="evidence" value="ECO:0007669"/>
    <property type="project" value="UniProtKB-KW"/>
</dbReference>
<dbReference type="GO" id="GO:0009288">
    <property type="term" value="C:bacterial-type flagellum"/>
    <property type="evidence" value="ECO:0007669"/>
    <property type="project" value="InterPro"/>
</dbReference>
<accession>G7V5J7</accession>
<dbReference type="GO" id="GO:0006935">
    <property type="term" value="P:chemotaxis"/>
    <property type="evidence" value="ECO:0007669"/>
    <property type="project" value="UniProtKB-KW"/>
</dbReference>
<dbReference type="EMBL" id="CP003096">
    <property type="protein sequence ID" value="AER65824.1"/>
    <property type="molecule type" value="Genomic_DNA"/>
</dbReference>
<evidence type="ECO:0000313" key="13">
    <source>
        <dbReference type="Proteomes" id="UP000005868"/>
    </source>
</evidence>
<dbReference type="InterPro" id="IPR053716">
    <property type="entry name" value="Flag_assembly_chemotaxis_eff"/>
</dbReference>
<keyword evidence="4" id="KW-0813">Transport</keyword>
<evidence type="ECO:0000256" key="3">
    <source>
        <dbReference type="ARBA" id="ARBA00020392"/>
    </source>
</evidence>
<keyword evidence="11" id="KW-0175">Coiled coil</keyword>
<gene>
    <name evidence="12" type="ordered locus">Tlie_0078</name>
</gene>
<dbReference type="Gene3D" id="1.10.287.1700">
    <property type="match status" value="1"/>
</dbReference>
<organism evidence="12 13">
    <name type="scientific">Thermovirga lienii (strain ATCC BAA-1197 / DSM 17291 / Cas60314)</name>
    <dbReference type="NCBI Taxonomy" id="580340"/>
    <lineage>
        <taxon>Bacteria</taxon>
        <taxon>Thermotogati</taxon>
        <taxon>Synergistota</taxon>
        <taxon>Synergistia</taxon>
        <taxon>Synergistales</taxon>
        <taxon>Thermovirgaceae</taxon>
        <taxon>Thermovirga</taxon>
    </lineage>
</organism>
<evidence type="ECO:0000313" key="12">
    <source>
        <dbReference type="EMBL" id="AER65824.1"/>
    </source>
</evidence>
<name>G7V5J7_THELD</name>
<dbReference type="KEGG" id="tli:Tlie_0078"/>
<comment type="subcellular location">
    <subcellularLocation>
        <location evidence="1">Cell membrane</location>
        <topology evidence="1">Peripheral membrane protein</topology>
        <orientation evidence="1">Cytoplasmic side</orientation>
    </subcellularLocation>
</comment>
<keyword evidence="7" id="KW-1005">Bacterial flagellum biogenesis</keyword>
<evidence type="ECO:0000256" key="5">
    <source>
        <dbReference type="ARBA" id="ARBA00022475"/>
    </source>
</evidence>
<dbReference type="STRING" id="580340.Tlie_0078"/>
<reference evidence="12 13" key="2">
    <citation type="journal article" date="2012" name="Stand. Genomic Sci.">
        <title>Genome sequence of the moderately thermophilic, amino-acid-degrading and sulfur-reducing bacterium Thermovirga lienii type strain (Cas60314(T)).</title>
        <authorList>
            <person name="Goker M."/>
            <person name="Saunders E."/>
            <person name="Lapidus A."/>
            <person name="Nolan M."/>
            <person name="Lucas S."/>
            <person name="Hammon N."/>
            <person name="Deshpande S."/>
            <person name="Cheng J.F."/>
            <person name="Han C."/>
            <person name="Tapia R."/>
            <person name="Goodwin L.A."/>
            <person name="Pitluck S."/>
            <person name="Liolios K."/>
            <person name="Mavromatis K."/>
            <person name="Pagani I."/>
            <person name="Ivanova N."/>
            <person name="Mikhailova N."/>
            <person name="Pati A."/>
            <person name="Chen A."/>
            <person name="Palaniappan K."/>
            <person name="Land M."/>
            <person name="Chang Y.J."/>
            <person name="Jeffries C.D."/>
            <person name="Brambilla E.M."/>
            <person name="Rohde M."/>
            <person name="Spring S."/>
            <person name="Detter J.C."/>
            <person name="Woyke T."/>
            <person name="Bristow J."/>
            <person name="Eisen J.A."/>
            <person name="Markowitz V."/>
            <person name="Hugenholtz P."/>
            <person name="Kyrpides N.C."/>
            <person name="Klenk H.P."/>
        </authorList>
    </citation>
    <scope>NUCLEOTIDE SEQUENCE [LARGE SCALE GENOMIC DNA]</scope>
    <source>
        <strain evidence="13">ATCC BAA-1197 / DSM 17291 / Cas60314</strain>
    </source>
</reference>
<evidence type="ECO:0000256" key="10">
    <source>
        <dbReference type="ARBA" id="ARBA00023225"/>
    </source>
</evidence>
<keyword evidence="8" id="KW-0653">Protein transport</keyword>
<keyword evidence="13" id="KW-1185">Reference proteome</keyword>
<proteinExistence type="inferred from homology"/>
<feature type="coiled-coil region" evidence="11">
    <location>
        <begin position="67"/>
        <end position="136"/>
    </location>
</feature>
<dbReference type="GO" id="GO:0015031">
    <property type="term" value="P:protein transport"/>
    <property type="evidence" value="ECO:0007669"/>
    <property type="project" value="UniProtKB-KW"/>
</dbReference>
<keyword evidence="5" id="KW-1003">Cell membrane</keyword>
<evidence type="ECO:0000256" key="9">
    <source>
        <dbReference type="ARBA" id="ARBA00023136"/>
    </source>
</evidence>
<dbReference type="NCBIfam" id="TIGR02473">
    <property type="entry name" value="flagell_FliJ"/>
    <property type="match status" value="1"/>
</dbReference>
<protein>
    <recommendedName>
        <fullName evidence="3">Flagellar FliJ protein</fullName>
    </recommendedName>
</protein>
<keyword evidence="9" id="KW-0472">Membrane</keyword>
<keyword evidence="12" id="KW-0282">Flagellum</keyword>
<evidence type="ECO:0000256" key="1">
    <source>
        <dbReference type="ARBA" id="ARBA00004413"/>
    </source>
</evidence>
<evidence type="ECO:0000256" key="8">
    <source>
        <dbReference type="ARBA" id="ARBA00022927"/>
    </source>
</evidence>
<evidence type="ECO:0000256" key="11">
    <source>
        <dbReference type="SAM" id="Coils"/>
    </source>
</evidence>
<dbReference type="GO" id="GO:0071973">
    <property type="term" value="P:bacterial-type flagellum-dependent cell motility"/>
    <property type="evidence" value="ECO:0007669"/>
    <property type="project" value="InterPro"/>
</dbReference>
<keyword evidence="12" id="KW-0966">Cell projection</keyword>
<comment type="similarity">
    <text evidence="2">Belongs to the FliJ family.</text>
</comment>
<keyword evidence="6" id="KW-0145">Chemotaxis</keyword>
<dbReference type="GO" id="GO:0005886">
    <property type="term" value="C:plasma membrane"/>
    <property type="evidence" value="ECO:0007669"/>
    <property type="project" value="UniProtKB-SubCell"/>
</dbReference>
<dbReference type="Proteomes" id="UP000005868">
    <property type="component" value="Chromosome"/>
</dbReference>
<evidence type="ECO:0000256" key="2">
    <source>
        <dbReference type="ARBA" id="ARBA00010004"/>
    </source>
</evidence>
<dbReference type="InterPro" id="IPR012823">
    <property type="entry name" value="Flagell_FliJ"/>
</dbReference>
<evidence type="ECO:0000256" key="6">
    <source>
        <dbReference type="ARBA" id="ARBA00022500"/>
    </source>
</evidence>
<evidence type="ECO:0000256" key="4">
    <source>
        <dbReference type="ARBA" id="ARBA00022448"/>
    </source>
</evidence>
<sequence>MKKLKKAEKVKNLKEKVKELAYVKFVEVQDHYNYVISQMEELSSQKEHMEKSFVDKCQNGTFYPDEIWGIRVEISRMEQELEEIEKRRKALEAELENLKEELMKKNTDLRMAEVLVEKRKKALKEARLKAEQKEIDERATLMFVRAT</sequence>
<evidence type="ECO:0000256" key="7">
    <source>
        <dbReference type="ARBA" id="ARBA00022795"/>
    </source>
</evidence>
<dbReference type="AlphaFoldDB" id="G7V5J7"/>
<keyword evidence="12" id="KW-0969">Cilium</keyword>
<dbReference type="HOGENOM" id="CLU_1767188_0_0_0"/>